<dbReference type="eggNOG" id="ENOG502S6HJ">
    <property type="taxonomic scope" value="Eukaryota"/>
</dbReference>
<feature type="compositionally biased region" description="Basic residues" evidence="1">
    <location>
        <begin position="718"/>
        <end position="727"/>
    </location>
</feature>
<feature type="compositionally biased region" description="Basic and acidic residues" evidence="1">
    <location>
        <begin position="683"/>
        <end position="717"/>
    </location>
</feature>
<feature type="compositionally biased region" description="Low complexity" evidence="1">
    <location>
        <begin position="1006"/>
        <end position="1019"/>
    </location>
</feature>
<dbReference type="OrthoDB" id="1093005at2759"/>
<feature type="compositionally biased region" description="Basic and acidic residues" evidence="1">
    <location>
        <begin position="290"/>
        <end position="307"/>
    </location>
</feature>
<feature type="region of interest" description="Disordered" evidence="1">
    <location>
        <begin position="669"/>
        <end position="791"/>
    </location>
</feature>
<name>W1PZB2_AMBTC</name>
<feature type="compositionally biased region" description="Polar residues" evidence="1">
    <location>
        <begin position="438"/>
        <end position="456"/>
    </location>
</feature>
<sequence length="1107" mass="123167">MAENGASANCEMMMHPVFINTSIDTHITLLISSQDTVEDLKRKLSNEHHLCFPDIGEITIHALKMKMGSHLYQLPNSMMVQPFFQGKKGAWFLYIDACPVNPVKSVVNSKDHLLRLENGEAQQKSSLICFRGDATDSLDHVSKGTVAPSSERDYLRSDKAFTQSSNHAENPTLLENPVFENLPLTQVISSNIKDIQIHSAIFTNNERENSIEAGDNVMVDKVEKEPMEKRNTLPHDLQSEEQGSLVQSKKRRKDSLTKSDDILENTQVPNTNSKKRRKTKKEIEDGVGNGHKETEVGNDRVSKEAPGLERNAILDALKGSDNMEITPLEELSDRMVKVKKRKDKECNDEVGDGAKETETVTDRCINGANRTVKVKKTRKEPANHQEAKANALPTVSSLGNGNTKQEEKINLEMNLSENLERENDFDYSGMKKVSLDMISQDTLESNSKNNSSSVLDENNRDPPESPRMSTQKDSHHQLDIVSRATSDSFANSGDIVLSQVNRGKTSKIPVKVKEKKLRKPKDNHVDHADEDLGVHRDHGPMKDNEISSGVNKIENKAPNFSNKKLRSKKKELTKPAVSALGNDGIDRGEKENSVMNISKNLERENDIDVSQDTLRNNSQINQGDLPKSSTKSSQKDGHHHEIVIGAALDYFANNSGDMIFGEVENKADALGQPNEKKNKKPKQQKDRGDALRQPIELKNKKAKQGEDIHKLDNEAPKSSKKQPRKSRKEAATNDTNDLESLQLTQDSVNLEAVVTGSKSVRKPKNTQDIRPPKNDSCFDVGETIHTDQRDETEKDMFALSETEKLKKVTSHEISKNRLMGSKEEAKKMVEKEIPQLSETLEAKQINSRMLESSVKKGSPNTKVIDDKYQNANSLDCDRPGTGSMHVLDKVNFFGRTAPEGGRDKVVGNAKKDTRKEHLSISRDAAVDSSASTRSLPDDLDRNKGRKKLISEGNHRYEVKGNEMKSSKLVSSELKSKMGSSAKSISLFRNDEDDDDDDESSEEESESGTSESSDNSSASVDSDDQAHKSLHTSRYGESADVNEKKRETVQKSYIQEKTKYAEIVAKTSLNDILKTTSGRKKAQSRLPNAELKDAKGVALDDVMASQGS</sequence>
<feature type="region of interest" description="Disordered" evidence="1">
    <location>
        <begin position="507"/>
        <end position="638"/>
    </location>
</feature>
<evidence type="ECO:0000313" key="2">
    <source>
        <dbReference type="EMBL" id="ERN13698.1"/>
    </source>
</evidence>
<feature type="compositionally biased region" description="Basic and acidic residues" evidence="1">
    <location>
        <begin position="935"/>
        <end position="965"/>
    </location>
</feature>
<dbReference type="Proteomes" id="UP000017836">
    <property type="component" value="Unassembled WGS sequence"/>
</dbReference>
<feature type="region of interest" description="Disordered" evidence="1">
    <location>
        <begin position="438"/>
        <end position="478"/>
    </location>
</feature>
<dbReference type="Gramene" id="ERN13698">
    <property type="protein sequence ID" value="ERN13698"/>
    <property type="gene ID" value="AMTR_s00049p00147690"/>
</dbReference>
<feature type="region of interest" description="Disordered" evidence="1">
    <location>
        <begin position="229"/>
        <end position="307"/>
    </location>
</feature>
<feature type="compositionally biased region" description="Polar residues" evidence="1">
    <location>
        <begin position="732"/>
        <end position="748"/>
    </location>
</feature>
<feature type="compositionally biased region" description="Basic and acidic residues" evidence="1">
    <location>
        <begin position="782"/>
        <end position="791"/>
    </location>
</feature>
<evidence type="ECO:0000256" key="1">
    <source>
        <dbReference type="SAM" id="MobiDB-lite"/>
    </source>
</evidence>
<feature type="compositionally biased region" description="Basic and acidic residues" evidence="1">
    <location>
        <begin position="520"/>
        <end position="545"/>
    </location>
</feature>
<feature type="compositionally biased region" description="Acidic residues" evidence="1">
    <location>
        <begin position="990"/>
        <end position="1005"/>
    </location>
</feature>
<dbReference type="HOGENOM" id="CLU_282350_0_0_1"/>
<feature type="region of interest" description="Disordered" evidence="1">
    <location>
        <begin position="894"/>
        <end position="1045"/>
    </location>
</feature>
<organism evidence="2 3">
    <name type="scientific">Amborella trichopoda</name>
    <dbReference type="NCBI Taxonomy" id="13333"/>
    <lineage>
        <taxon>Eukaryota</taxon>
        <taxon>Viridiplantae</taxon>
        <taxon>Streptophyta</taxon>
        <taxon>Embryophyta</taxon>
        <taxon>Tracheophyta</taxon>
        <taxon>Spermatophyta</taxon>
        <taxon>Magnoliopsida</taxon>
        <taxon>Amborellales</taxon>
        <taxon>Amborellaceae</taxon>
        <taxon>Amborella</taxon>
    </lineage>
</organism>
<keyword evidence="3" id="KW-1185">Reference proteome</keyword>
<gene>
    <name evidence="2" type="ORF">AMTR_s00049p00147690</name>
</gene>
<accession>W1PZB2</accession>
<dbReference type="AlphaFoldDB" id="W1PZB2"/>
<feature type="compositionally biased region" description="Basic and acidic residues" evidence="1">
    <location>
        <begin position="900"/>
        <end position="920"/>
    </location>
</feature>
<dbReference type="OMA" id="CWFVSVE"/>
<protein>
    <submittedName>
        <fullName evidence="2">Uncharacterized protein</fullName>
    </submittedName>
</protein>
<feature type="compositionally biased region" description="Polar residues" evidence="1">
    <location>
        <begin position="393"/>
        <end position="403"/>
    </location>
</feature>
<dbReference type="EMBL" id="KI392567">
    <property type="protein sequence ID" value="ERN13698.1"/>
    <property type="molecule type" value="Genomic_DNA"/>
</dbReference>
<feature type="region of interest" description="Disordered" evidence="1">
    <location>
        <begin position="375"/>
        <end position="408"/>
    </location>
</feature>
<feature type="compositionally biased region" description="Basic and acidic residues" evidence="1">
    <location>
        <begin position="457"/>
        <end position="478"/>
    </location>
</feature>
<feature type="compositionally biased region" description="Polar residues" evidence="1">
    <location>
        <begin position="608"/>
        <end position="632"/>
    </location>
</feature>
<reference evidence="3" key="1">
    <citation type="journal article" date="2013" name="Science">
        <title>The Amborella genome and the evolution of flowering plants.</title>
        <authorList>
            <consortium name="Amborella Genome Project"/>
        </authorList>
    </citation>
    <scope>NUCLEOTIDE SEQUENCE [LARGE SCALE GENOMIC DNA]</scope>
</reference>
<proteinExistence type="predicted"/>
<evidence type="ECO:0000313" key="3">
    <source>
        <dbReference type="Proteomes" id="UP000017836"/>
    </source>
</evidence>